<dbReference type="OrthoDB" id="3649348at2759"/>
<accession>A0A6A5KLA6</accession>
<organism evidence="1 2">
    <name type="scientific">Decorospora gaudefroyi</name>
    <dbReference type="NCBI Taxonomy" id="184978"/>
    <lineage>
        <taxon>Eukaryota</taxon>
        <taxon>Fungi</taxon>
        <taxon>Dikarya</taxon>
        <taxon>Ascomycota</taxon>
        <taxon>Pezizomycotina</taxon>
        <taxon>Dothideomycetes</taxon>
        <taxon>Pleosporomycetidae</taxon>
        <taxon>Pleosporales</taxon>
        <taxon>Pleosporineae</taxon>
        <taxon>Pleosporaceae</taxon>
        <taxon>Decorospora</taxon>
    </lineage>
</organism>
<dbReference type="AlphaFoldDB" id="A0A6A5KLA6"/>
<dbReference type="EMBL" id="ML975257">
    <property type="protein sequence ID" value="KAF1837898.1"/>
    <property type="molecule type" value="Genomic_DNA"/>
</dbReference>
<sequence length="67" mass="7601">MFAQMENACKDVSSVSWLRADLSRRGEMPDYGDLEAFGRETAKRVKARLLELKVGREGGVESGVFWY</sequence>
<gene>
    <name evidence="1" type="ORF">BDW02DRAFT_565625</name>
</gene>
<keyword evidence="2" id="KW-1185">Reference proteome</keyword>
<protein>
    <submittedName>
        <fullName evidence="1">Uncharacterized protein</fullName>
    </submittedName>
</protein>
<evidence type="ECO:0000313" key="1">
    <source>
        <dbReference type="EMBL" id="KAF1837898.1"/>
    </source>
</evidence>
<name>A0A6A5KLA6_9PLEO</name>
<reference evidence="1" key="1">
    <citation type="submission" date="2020-01" db="EMBL/GenBank/DDBJ databases">
        <authorList>
            <consortium name="DOE Joint Genome Institute"/>
            <person name="Haridas S."/>
            <person name="Albert R."/>
            <person name="Binder M."/>
            <person name="Bloem J."/>
            <person name="Labutti K."/>
            <person name="Salamov A."/>
            <person name="Andreopoulos B."/>
            <person name="Baker S.E."/>
            <person name="Barry K."/>
            <person name="Bills G."/>
            <person name="Bluhm B.H."/>
            <person name="Cannon C."/>
            <person name="Castanera R."/>
            <person name="Culley D.E."/>
            <person name="Daum C."/>
            <person name="Ezra D."/>
            <person name="Gonzalez J.B."/>
            <person name="Henrissat B."/>
            <person name="Kuo A."/>
            <person name="Liang C."/>
            <person name="Lipzen A."/>
            <person name="Lutzoni F."/>
            <person name="Magnuson J."/>
            <person name="Mondo S."/>
            <person name="Nolan M."/>
            <person name="Ohm R."/>
            <person name="Pangilinan J."/>
            <person name="Park H.-J."/>
            <person name="Ramirez L."/>
            <person name="Alfaro M."/>
            <person name="Sun H."/>
            <person name="Tritt A."/>
            <person name="Yoshinaga Y."/>
            <person name="Zwiers L.-H."/>
            <person name="Turgeon B.G."/>
            <person name="Goodwin S.B."/>
            <person name="Spatafora J.W."/>
            <person name="Crous P.W."/>
            <person name="Grigoriev I.V."/>
        </authorList>
    </citation>
    <scope>NUCLEOTIDE SEQUENCE</scope>
    <source>
        <strain evidence="1">P77</strain>
    </source>
</reference>
<proteinExistence type="predicted"/>
<dbReference type="Proteomes" id="UP000800040">
    <property type="component" value="Unassembled WGS sequence"/>
</dbReference>
<evidence type="ECO:0000313" key="2">
    <source>
        <dbReference type="Proteomes" id="UP000800040"/>
    </source>
</evidence>